<evidence type="ECO:0000256" key="2">
    <source>
        <dbReference type="SAM" id="SignalP"/>
    </source>
</evidence>
<dbReference type="EMBL" id="KU557763">
    <property type="protein sequence ID" value="ANJ59776.1"/>
    <property type="molecule type" value="mRNA"/>
</dbReference>
<organism evidence="4">
    <name type="scientific">Stylophora pistillata</name>
    <name type="common">Smooth cauliflower coral</name>
    <dbReference type="NCBI Taxonomy" id="50429"/>
    <lineage>
        <taxon>Eukaryota</taxon>
        <taxon>Metazoa</taxon>
        <taxon>Cnidaria</taxon>
        <taxon>Anthozoa</taxon>
        <taxon>Hexacorallia</taxon>
        <taxon>Scleractinia</taxon>
        <taxon>Astrocoeniina</taxon>
        <taxon>Pocilloporidae</taxon>
        <taxon>Stylophora</taxon>
    </lineage>
</organism>
<protein>
    <submittedName>
        <fullName evidence="4">Alpha carbonic anhydrase 16</fullName>
        <ecNumber evidence="4">4.2.1.1</ecNumber>
    </submittedName>
</protein>
<feature type="chain" id="PRO_5008517501" evidence="2">
    <location>
        <begin position="17"/>
        <end position="290"/>
    </location>
</feature>
<dbReference type="SUPFAM" id="SSF51069">
    <property type="entry name" value="Carbonic anhydrase"/>
    <property type="match status" value="1"/>
</dbReference>
<dbReference type="GO" id="GO:0008270">
    <property type="term" value="F:zinc ion binding"/>
    <property type="evidence" value="ECO:0007669"/>
    <property type="project" value="InterPro"/>
</dbReference>
<dbReference type="SMR" id="A0A1B0Y5I0"/>
<keyword evidence="2" id="KW-0732">Signal</keyword>
<gene>
    <name evidence="4" type="primary">CA16</name>
</gene>
<evidence type="ECO:0000256" key="1">
    <source>
        <dbReference type="ARBA" id="ARBA00010718"/>
    </source>
</evidence>
<dbReference type="InterPro" id="IPR001148">
    <property type="entry name" value="CA_dom"/>
</dbReference>
<dbReference type="GO" id="GO:0004089">
    <property type="term" value="F:carbonate dehydratase activity"/>
    <property type="evidence" value="ECO:0007669"/>
    <property type="project" value="UniProtKB-EC"/>
</dbReference>
<dbReference type="EC" id="4.2.1.1" evidence="4"/>
<accession>A0A1B0Y5I0</accession>
<dbReference type="PROSITE" id="PS51144">
    <property type="entry name" value="ALPHA_CA_2"/>
    <property type="match status" value="1"/>
</dbReference>
<reference evidence="4" key="1">
    <citation type="journal article" date="2016" name="PLoS ONE">
        <title>Carbonic Anhydrases in Cnidarians: Novel Perspectives from the Octocorallian Corallium rubrum.</title>
        <authorList>
            <person name="Le Goff C."/>
            <person name="Ganot P."/>
            <person name="Zoccola D."/>
            <person name="Caminiti-Segonds N."/>
            <person name="Allemand D."/>
            <person name="Tambutte S."/>
        </authorList>
    </citation>
    <scope>NUCLEOTIDE SEQUENCE</scope>
</reference>
<dbReference type="InterPro" id="IPR036398">
    <property type="entry name" value="CA_dom_sf"/>
</dbReference>
<proteinExistence type="evidence at transcript level"/>
<dbReference type="PANTHER" id="PTHR18952">
    <property type="entry name" value="CARBONIC ANHYDRASE"/>
    <property type="match status" value="1"/>
</dbReference>
<dbReference type="OrthoDB" id="5978072at2759"/>
<dbReference type="GO" id="GO:0006730">
    <property type="term" value="P:one-carbon metabolic process"/>
    <property type="evidence" value="ECO:0007669"/>
    <property type="project" value="TreeGrafter"/>
</dbReference>
<dbReference type="PANTHER" id="PTHR18952:SF208">
    <property type="entry name" value="CARBONIC ANHYDRASE XA-RELATED"/>
    <property type="match status" value="1"/>
</dbReference>
<comment type="similarity">
    <text evidence="1">Belongs to the alpha-carbonic anhydrase family.</text>
</comment>
<keyword evidence="4" id="KW-0456">Lyase</keyword>
<dbReference type="SMART" id="SM01057">
    <property type="entry name" value="Carb_anhydrase"/>
    <property type="match status" value="1"/>
</dbReference>
<name>A0A1B0Y5I0_STYPI</name>
<dbReference type="Gene3D" id="3.10.200.10">
    <property type="entry name" value="Alpha carbonic anhydrase"/>
    <property type="match status" value="1"/>
</dbReference>
<dbReference type="CDD" id="cd00326">
    <property type="entry name" value="alpha_CA"/>
    <property type="match status" value="1"/>
</dbReference>
<dbReference type="InterPro" id="IPR023561">
    <property type="entry name" value="Carbonic_anhydrase_a-class"/>
</dbReference>
<feature type="signal peptide" evidence="2">
    <location>
        <begin position="1"/>
        <end position="16"/>
    </location>
</feature>
<evidence type="ECO:0000313" key="4">
    <source>
        <dbReference type="EMBL" id="ANJ59776.1"/>
    </source>
</evidence>
<feature type="domain" description="Alpha-carbonic anhydrase" evidence="3">
    <location>
        <begin position="26"/>
        <end position="289"/>
    </location>
</feature>
<dbReference type="AlphaFoldDB" id="A0A1B0Y5I0"/>
<dbReference type="Pfam" id="PF00194">
    <property type="entry name" value="Carb_anhydrase"/>
    <property type="match status" value="1"/>
</dbReference>
<sequence>MLLLLLLLSAFGVAVGNQCEELQDGEFFSYGETTSEAPGPSDWYKKWRQCGGNRQSPINIDTSRVRHRHFRTLKIEFDRLGGLVSGELKNNGNAPTFFVDKHKGTARLKGSRLSDTYVLTNFHVHFGCENDRGSEHTRNGHRFAAEIHFVFEDSRGRFAVVAVWLRASKNENTILGRLANQMHKIIDVDESAKIRRAIGIRLMRLIPHKSRKHKTLVLSNYFHYVGSLTTPPCCEGVMWFVLRRTVPITDYQLSQFRVLEGRFPKDPPHMCDNFRPLQPLNRRYVFSVTN</sequence>
<evidence type="ECO:0000259" key="3">
    <source>
        <dbReference type="PROSITE" id="PS51144"/>
    </source>
</evidence>